<dbReference type="PANTHER" id="PTHR24221:SF616">
    <property type="entry name" value="HLYB_MSBA FAMILY ABC TRANSPORTER"/>
    <property type="match status" value="1"/>
</dbReference>
<evidence type="ECO:0000313" key="2">
    <source>
        <dbReference type="EMBL" id="MBA5764716.1"/>
    </source>
</evidence>
<dbReference type="InterPro" id="IPR003439">
    <property type="entry name" value="ABC_transporter-like_ATP-bd"/>
</dbReference>
<dbReference type="AlphaFoldDB" id="A0A7W2FUZ3"/>
<name>A0A7W2FUZ3_9VIBR</name>
<dbReference type="Proteomes" id="UP000571701">
    <property type="component" value="Unassembled WGS sequence"/>
</dbReference>
<proteinExistence type="predicted"/>
<dbReference type="PANTHER" id="PTHR24221">
    <property type="entry name" value="ATP-BINDING CASSETTE SUB-FAMILY B"/>
    <property type="match status" value="1"/>
</dbReference>
<dbReference type="GO" id="GO:0016887">
    <property type="term" value="F:ATP hydrolysis activity"/>
    <property type="evidence" value="ECO:0007669"/>
    <property type="project" value="InterPro"/>
</dbReference>
<sequence>DFRRKIAFVPQDAVIFATSARENIRFGRPDATDAEVEAAAKAAAADEFLARLPDGYETFVGERGVMLSGGQKQRIAIARAILRDAPVLLLDEATSALDAESEQAVQHAVEQLSE</sequence>
<accession>A0A7W2FUZ3</accession>
<gene>
    <name evidence="2" type="ORF">H2O73_20415</name>
</gene>
<dbReference type="Pfam" id="PF00005">
    <property type="entry name" value="ABC_tran"/>
    <property type="match status" value="1"/>
</dbReference>
<keyword evidence="2" id="KW-0547">Nucleotide-binding</keyword>
<dbReference type="GO" id="GO:0034040">
    <property type="term" value="F:ATPase-coupled lipid transmembrane transporter activity"/>
    <property type="evidence" value="ECO:0007669"/>
    <property type="project" value="TreeGrafter"/>
</dbReference>
<dbReference type="InterPro" id="IPR027417">
    <property type="entry name" value="P-loop_NTPase"/>
</dbReference>
<keyword evidence="2" id="KW-0067">ATP-binding</keyword>
<feature type="non-terminal residue" evidence="2">
    <location>
        <position position="114"/>
    </location>
</feature>
<dbReference type="Gene3D" id="3.40.50.300">
    <property type="entry name" value="P-loop containing nucleotide triphosphate hydrolases"/>
    <property type="match status" value="1"/>
</dbReference>
<keyword evidence="3" id="KW-1185">Reference proteome</keyword>
<evidence type="ECO:0000259" key="1">
    <source>
        <dbReference type="Pfam" id="PF00005"/>
    </source>
</evidence>
<protein>
    <submittedName>
        <fullName evidence="2">ATP-binding cassette domain-containing protein</fullName>
    </submittedName>
</protein>
<feature type="non-terminal residue" evidence="2">
    <location>
        <position position="1"/>
    </location>
</feature>
<evidence type="ECO:0000313" key="3">
    <source>
        <dbReference type="Proteomes" id="UP000571701"/>
    </source>
</evidence>
<feature type="domain" description="ABC transporter" evidence="1">
    <location>
        <begin position="2"/>
        <end position="95"/>
    </location>
</feature>
<comment type="caution">
    <text evidence="2">The sequence shown here is derived from an EMBL/GenBank/DDBJ whole genome shotgun (WGS) entry which is preliminary data.</text>
</comment>
<dbReference type="SUPFAM" id="SSF52540">
    <property type="entry name" value="P-loop containing nucleoside triphosphate hydrolases"/>
    <property type="match status" value="1"/>
</dbReference>
<reference evidence="2 3" key="1">
    <citation type="submission" date="2020-07" db="EMBL/GenBank/DDBJ databases">
        <title>Vibrio marinisediminis sp. nov., isolated from marine sediment.</title>
        <authorList>
            <person name="Ji X."/>
        </authorList>
    </citation>
    <scope>NUCLEOTIDE SEQUENCE [LARGE SCALE GENOMIC DNA]</scope>
    <source>
        <strain evidence="2 3">404</strain>
    </source>
</reference>
<dbReference type="EMBL" id="JACFYF010000084">
    <property type="protein sequence ID" value="MBA5764716.1"/>
    <property type="molecule type" value="Genomic_DNA"/>
</dbReference>
<dbReference type="GO" id="GO:0005524">
    <property type="term" value="F:ATP binding"/>
    <property type="evidence" value="ECO:0007669"/>
    <property type="project" value="UniProtKB-KW"/>
</dbReference>
<organism evidence="2 3">
    <name type="scientific">Vibrio marinisediminis</name>
    <dbReference type="NCBI Taxonomy" id="2758441"/>
    <lineage>
        <taxon>Bacteria</taxon>
        <taxon>Pseudomonadati</taxon>
        <taxon>Pseudomonadota</taxon>
        <taxon>Gammaproteobacteria</taxon>
        <taxon>Vibrionales</taxon>
        <taxon>Vibrionaceae</taxon>
        <taxon>Vibrio</taxon>
    </lineage>
</organism>
<dbReference type="InterPro" id="IPR039421">
    <property type="entry name" value="Type_1_exporter"/>
</dbReference>